<reference evidence="3 4" key="1">
    <citation type="journal article" date="2015" name="Sci. Rep.">
        <title>Genome of the facultative scuticociliatosis pathogen Pseudocohnilembus persalinus provides insight into its virulence through horizontal gene transfer.</title>
        <authorList>
            <person name="Xiong J."/>
            <person name="Wang G."/>
            <person name="Cheng J."/>
            <person name="Tian M."/>
            <person name="Pan X."/>
            <person name="Warren A."/>
            <person name="Jiang C."/>
            <person name="Yuan D."/>
            <person name="Miao W."/>
        </authorList>
    </citation>
    <scope>NUCLEOTIDE SEQUENCE [LARGE SCALE GENOMIC DNA]</scope>
    <source>
        <strain evidence="3">36N120E</strain>
    </source>
</reference>
<dbReference type="Gene3D" id="3.10.180.10">
    <property type="entry name" value="2,3-Dihydroxybiphenyl 1,2-Dioxygenase, domain 1"/>
    <property type="match status" value="1"/>
</dbReference>
<proteinExistence type="predicted"/>
<dbReference type="AlphaFoldDB" id="A0A0V0QQ44"/>
<dbReference type="GO" id="GO:0046872">
    <property type="term" value="F:metal ion binding"/>
    <property type="evidence" value="ECO:0007669"/>
    <property type="project" value="UniProtKB-KW"/>
</dbReference>
<dbReference type="Pfam" id="PF00903">
    <property type="entry name" value="Glyoxalase"/>
    <property type="match status" value="1"/>
</dbReference>
<organism evidence="3 4">
    <name type="scientific">Pseudocohnilembus persalinus</name>
    <name type="common">Ciliate</name>
    <dbReference type="NCBI Taxonomy" id="266149"/>
    <lineage>
        <taxon>Eukaryota</taxon>
        <taxon>Sar</taxon>
        <taxon>Alveolata</taxon>
        <taxon>Ciliophora</taxon>
        <taxon>Intramacronucleata</taxon>
        <taxon>Oligohymenophorea</taxon>
        <taxon>Scuticociliatia</taxon>
        <taxon>Philasterida</taxon>
        <taxon>Pseudocohnilembidae</taxon>
        <taxon>Pseudocohnilembus</taxon>
    </lineage>
</organism>
<feature type="domain" description="VOC" evidence="2">
    <location>
        <begin position="5"/>
        <end position="134"/>
    </location>
</feature>
<evidence type="ECO:0000313" key="4">
    <source>
        <dbReference type="Proteomes" id="UP000054937"/>
    </source>
</evidence>
<dbReference type="EMBL" id="LDAU01000120">
    <property type="protein sequence ID" value="KRX04170.1"/>
    <property type="molecule type" value="Genomic_DNA"/>
</dbReference>
<evidence type="ECO:0000259" key="2">
    <source>
        <dbReference type="PROSITE" id="PS51819"/>
    </source>
</evidence>
<sequence>MNINGIAHIILSVNNVQKSKLFYEPLLTYMGMKKVKDEKQFLYFVGGRTAIGLEQRNILTNEDYQITENQQNVGLHHFCLRAKSREDVDKAYQKVKTLPNANIVQSPIEKQWAPGYYYTLFEDPDGIRIEVNFVPGKGLLETKKKVEFNAKL</sequence>
<evidence type="ECO:0000256" key="1">
    <source>
        <dbReference type="ARBA" id="ARBA00022723"/>
    </source>
</evidence>
<dbReference type="InterPro" id="IPR037523">
    <property type="entry name" value="VOC_core"/>
</dbReference>
<protein>
    <recommendedName>
        <fullName evidence="2">VOC domain-containing protein</fullName>
    </recommendedName>
</protein>
<keyword evidence="1" id="KW-0479">Metal-binding</keyword>
<name>A0A0V0QQ44_PSEPJ</name>
<keyword evidence="4" id="KW-1185">Reference proteome</keyword>
<dbReference type="PANTHER" id="PTHR36113:SF6">
    <property type="entry name" value="FOSFOMYCIN RESISTANCE PROTEIN FOSX"/>
    <property type="match status" value="1"/>
</dbReference>
<dbReference type="PANTHER" id="PTHR36113">
    <property type="entry name" value="LYASE, PUTATIVE-RELATED-RELATED"/>
    <property type="match status" value="1"/>
</dbReference>
<gene>
    <name evidence="3" type="ORF">PPERSA_11294</name>
</gene>
<dbReference type="InterPro" id="IPR029068">
    <property type="entry name" value="Glyas_Bleomycin-R_OHBP_Dase"/>
</dbReference>
<evidence type="ECO:0000313" key="3">
    <source>
        <dbReference type="EMBL" id="KRX04170.1"/>
    </source>
</evidence>
<dbReference type="InParanoid" id="A0A0V0QQ44"/>
<comment type="caution">
    <text evidence="3">The sequence shown here is derived from an EMBL/GenBank/DDBJ whole genome shotgun (WGS) entry which is preliminary data.</text>
</comment>
<dbReference type="Proteomes" id="UP000054937">
    <property type="component" value="Unassembled WGS sequence"/>
</dbReference>
<accession>A0A0V0QQ44</accession>
<dbReference type="InterPro" id="IPR051332">
    <property type="entry name" value="Fosfomycin_Res_Enzymes"/>
</dbReference>
<dbReference type="PROSITE" id="PS51819">
    <property type="entry name" value="VOC"/>
    <property type="match status" value="1"/>
</dbReference>
<dbReference type="SUPFAM" id="SSF54593">
    <property type="entry name" value="Glyoxalase/Bleomycin resistance protein/Dihydroxybiphenyl dioxygenase"/>
    <property type="match status" value="1"/>
</dbReference>
<dbReference type="InterPro" id="IPR004360">
    <property type="entry name" value="Glyas_Fos-R_dOase_dom"/>
</dbReference>
<dbReference type="OrthoDB" id="10249419at2759"/>